<accession>A0ABD0LM17</accession>
<comment type="caution">
    <text evidence="2">The sequence shown here is derived from an EMBL/GenBank/DDBJ whole genome shotgun (WGS) entry which is preliminary data.</text>
</comment>
<gene>
    <name evidence="2" type="ORF">BaRGS_00008217</name>
</gene>
<dbReference type="EMBL" id="JACVVK020000036">
    <property type="protein sequence ID" value="KAK7500642.1"/>
    <property type="molecule type" value="Genomic_DNA"/>
</dbReference>
<organism evidence="2 3">
    <name type="scientific">Batillaria attramentaria</name>
    <dbReference type="NCBI Taxonomy" id="370345"/>
    <lineage>
        <taxon>Eukaryota</taxon>
        <taxon>Metazoa</taxon>
        <taxon>Spiralia</taxon>
        <taxon>Lophotrochozoa</taxon>
        <taxon>Mollusca</taxon>
        <taxon>Gastropoda</taxon>
        <taxon>Caenogastropoda</taxon>
        <taxon>Sorbeoconcha</taxon>
        <taxon>Cerithioidea</taxon>
        <taxon>Batillariidae</taxon>
        <taxon>Batillaria</taxon>
    </lineage>
</organism>
<sequence>MTAMETKALRQISVDSSKSVAGCERETRRWVGSPLEVFFLLFKTPPETQSSSLRSQLAFLYTELLPRLARTMDEQYVRSTNAPICMGRSPCTSDYSLVSSTSGGCFVTTRRSRQISRSSQTRRRRSVDHPESRRLAPVNCPLKSFSIRRDEELFQRRRRHQCKGTRVTFPLGHFITHVSPCLEIRRLVGSSGCRITSCQRLSDCRHHDESPSEDGANGVNERVGSVLSTSADVTDYDQRDYITYDCPDEDMALTVNEHVRVTSPDDFALSPEILTMNQTISPVAATSKDSAADAGVGEMSVEMASGGTRHPSSNPRYPGVRSAGNKMGILAPANPVLDTFQYTPDLVSGLQGNLEFVGPLRDKGPMQGTEADGKARDGHSVHILKSRQLYGGQPVIFAKVDTAA</sequence>
<dbReference type="AlphaFoldDB" id="A0ABD0LM17"/>
<feature type="region of interest" description="Disordered" evidence="1">
    <location>
        <begin position="114"/>
        <end position="133"/>
    </location>
</feature>
<protein>
    <submittedName>
        <fullName evidence="2">Uncharacterized protein</fullName>
    </submittedName>
</protein>
<dbReference type="Proteomes" id="UP001519460">
    <property type="component" value="Unassembled WGS sequence"/>
</dbReference>
<feature type="compositionally biased region" description="Basic residues" evidence="1">
    <location>
        <begin position="114"/>
        <end position="126"/>
    </location>
</feature>
<proteinExistence type="predicted"/>
<reference evidence="2 3" key="1">
    <citation type="journal article" date="2023" name="Sci. Data">
        <title>Genome assembly of the Korean intertidal mud-creeper Batillaria attramentaria.</title>
        <authorList>
            <person name="Patra A.K."/>
            <person name="Ho P.T."/>
            <person name="Jun S."/>
            <person name="Lee S.J."/>
            <person name="Kim Y."/>
            <person name="Won Y.J."/>
        </authorList>
    </citation>
    <scope>NUCLEOTIDE SEQUENCE [LARGE SCALE GENOMIC DNA]</scope>
    <source>
        <strain evidence="2">Wonlab-2016</strain>
    </source>
</reference>
<feature type="non-terminal residue" evidence="2">
    <location>
        <position position="404"/>
    </location>
</feature>
<keyword evidence="3" id="KW-1185">Reference proteome</keyword>
<evidence type="ECO:0000256" key="1">
    <source>
        <dbReference type="SAM" id="MobiDB-lite"/>
    </source>
</evidence>
<name>A0ABD0LM17_9CAEN</name>
<evidence type="ECO:0000313" key="3">
    <source>
        <dbReference type="Proteomes" id="UP001519460"/>
    </source>
</evidence>
<evidence type="ECO:0000313" key="2">
    <source>
        <dbReference type="EMBL" id="KAK7500642.1"/>
    </source>
</evidence>